<protein>
    <submittedName>
        <fullName evidence="2">Uncharacterized protein</fullName>
    </submittedName>
</protein>
<dbReference type="EMBL" id="OU912926">
    <property type="protein sequence ID" value="CAG9932704.1"/>
    <property type="molecule type" value="Genomic_DNA"/>
</dbReference>
<sequence>MLVCGKMTFAIYELISLCFYALPNLYGGPDSSRLSGYTSEPPWRRHDKT</sequence>
<feature type="region of interest" description="Disordered" evidence="1">
    <location>
        <begin position="29"/>
        <end position="49"/>
    </location>
</feature>
<proteinExistence type="predicted"/>
<keyword evidence="3" id="KW-1185">Reference proteome</keyword>
<gene>
    <name evidence="2" type="ORF">NTG6680_1451</name>
</gene>
<evidence type="ECO:0000313" key="2">
    <source>
        <dbReference type="EMBL" id="CAG9932704.1"/>
    </source>
</evidence>
<evidence type="ECO:0000313" key="3">
    <source>
        <dbReference type="Proteomes" id="UP000839052"/>
    </source>
</evidence>
<dbReference type="Proteomes" id="UP000839052">
    <property type="component" value="Chromosome"/>
</dbReference>
<organism evidence="2 3">
    <name type="scientific">Candidatus Nitrotoga arctica</name>
    <dbReference type="NCBI Taxonomy" id="453162"/>
    <lineage>
        <taxon>Bacteria</taxon>
        <taxon>Pseudomonadati</taxon>
        <taxon>Pseudomonadota</taxon>
        <taxon>Betaproteobacteria</taxon>
        <taxon>Nitrosomonadales</taxon>
        <taxon>Gallionellaceae</taxon>
        <taxon>Candidatus Nitrotoga</taxon>
    </lineage>
</organism>
<evidence type="ECO:0000256" key="1">
    <source>
        <dbReference type="SAM" id="MobiDB-lite"/>
    </source>
</evidence>
<accession>A0ABM8YZ01</accession>
<name>A0ABM8YZ01_9PROT</name>
<reference evidence="2 3" key="1">
    <citation type="submission" date="2021-10" db="EMBL/GenBank/DDBJ databases">
        <authorList>
            <person name="Koch H."/>
        </authorList>
    </citation>
    <scope>NUCLEOTIDE SEQUENCE [LARGE SCALE GENOMIC DNA]</scope>
    <source>
        <strain evidence="2">6680</strain>
    </source>
</reference>